<sequence length="383" mass="39769">MARPLLLPLARAALVAALGAAFATTAAADPGVDATHIVIGQSAPLSGPAAELGRRLRAGILACFRAVNAAGGVDGRKLELLTLDDGYEPARTVVNTRELLGPDAAFALLGFVGTPTTLAAKPLIDAAQIPLIGPFTGADALRRPVDPYVFNLRASYDDETRRIVDAFLFLGLKRVAVFYQDDAYGAAGLSGVRRALAAHGLAPVATGSVQRNTTAVDAALRAILPAHPDLIVQIGTYAESAAFITAARQGGFGGQFANVSFVGAQSLAHALGAAGDGVMISEVVPFPYSGTSAIQRDYAQAMKASGDTTLDFTSFEGYIDARVLVQALRRAGRVPTRAALIASLDHLGSDDLGGYVVHFAPDDHDGSHFVDVTSIDSHGSFRH</sequence>
<dbReference type="CDD" id="cd19978">
    <property type="entry name" value="PBP1_ABC_ligand_binding-like"/>
    <property type="match status" value="1"/>
</dbReference>
<dbReference type="SUPFAM" id="SSF53822">
    <property type="entry name" value="Periplasmic binding protein-like I"/>
    <property type="match status" value="1"/>
</dbReference>
<evidence type="ECO:0000256" key="3">
    <source>
        <dbReference type="ARBA" id="ARBA00022970"/>
    </source>
</evidence>
<dbReference type="Gene3D" id="3.40.50.2300">
    <property type="match status" value="2"/>
</dbReference>
<evidence type="ECO:0000313" key="5">
    <source>
        <dbReference type="EMBL" id="OIQ80566.1"/>
    </source>
</evidence>
<comment type="caution">
    <text evidence="5">The sequence shown here is derived from an EMBL/GenBank/DDBJ whole genome shotgun (WGS) entry which is preliminary data.</text>
</comment>
<feature type="domain" description="Leucine-binding protein" evidence="4">
    <location>
        <begin position="37"/>
        <end position="378"/>
    </location>
</feature>
<keyword evidence="3" id="KW-0029">Amino-acid transport</keyword>
<organism evidence="5">
    <name type="scientific">mine drainage metagenome</name>
    <dbReference type="NCBI Taxonomy" id="410659"/>
    <lineage>
        <taxon>unclassified sequences</taxon>
        <taxon>metagenomes</taxon>
        <taxon>ecological metagenomes</taxon>
    </lineage>
</organism>
<keyword evidence="1" id="KW-0813">Transport</keyword>
<dbReference type="PANTHER" id="PTHR47235">
    <property type="entry name" value="BLR6548 PROTEIN"/>
    <property type="match status" value="1"/>
</dbReference>
<evidence type="ECO:0000259" key="4">
    <source>
        <dbReference type="Pfam" id="PF13458"/>
    </source>
</evidence>
<dbReference type="Pfam" id="PF13458">
    <property type="entry name" value="Peripla_BP_6"/>
    <property type="match status" value="1"/>
</dbReference>
<gene>
    <name evidence="5" type="ORF">GALL_376710</name>
</gene>
<dbReference type="InterPro" id="IPR028081">
    <property type="entry name" value="Leu-bd"/>
</dbReference>
<proteinExistence type="predicted"/>
<protein>
    <recommendedName>
        <fullName evidence="4">Leucine-binding protein domain-containing protein</fullName>
    </recommendedName>
</protein>
<dbReference type="InterPro" id="IPR028082">
    <property type="entry name" value="Peripla_BP_I"/>
</dbReference>
<dbReference type="EMBL" id="MLJW01001043">
    <property type="protein sequence ID" value="OIQ80566.1"/>
    <property type="molecule type" value="Genomic_DNA"/>
</dbReference>
<evidence type="ECO:0000256" key="1">
    <source>
        <dbReference type="ARBA" id="ARBA00022448"/>
    </source>
</evidence>
<dbReference type="GO" id="GO:0006865">
    <property type="term" value="P:amino acid transport"/>
    <property type="evidence" value="ECO:0007669"/>
    <property type="project" value="UniProtKB-KW"/>
</dbReference>
<dbReference type="InterPro" id="IPR000709">
    <property type="entry name" value="Leu_Ile_Val-bd"/>
</dbReference>
<dbReference type="AlphaFoldDB" id="A0A1J5QA97"/>
<dbReference type="PRINTS" id="PR00337">
    <property type="entry name" value="LEUILEVALBP"/>
</dbReference>
<keyword evidence="2" id="KW-0732">Signal</keyword>
<name>A0A1J5QA97_9ZZZZ</name>
<evidence type="ECO:0000256" key="2">
    <source>
        <dbReference type="ARBA" id="ARBA00022729"/>
    </source>
</evidence>
<dbReference type="PANTHER" id="PTHR47235:SF1">
    <property type="entry name" value="BLR6548 PROTEIN"/>
    <property type="match status" value="1"/>
</dbReference>
<accession>A0A1J5QA97</accession>
<reference evidence="5" key="1">
    <citation type="submission" date="2016-10" db="EMBL/GenBank/DDBJ databases">
        <title>Sequence of Gallionella enrichment culture.</title>
        <authorList>
            <person name="Poehlein A."/>
            <person name="Muehling M."/>
            <person name="Daniel R."/>
        </authorList>
    </citation>
    <scope>NUCLEOTIDE SEQUENCE</scope>
</reference>